<sequence>MQTFQITVDSNVLEKAKHFFNSGLNDILNELLQNARRAKASCIWIRTYIEDGMRFCSIMDDGEGIFKEDVRIALGGSDWDSEIQESENPAGCGLFSLANRGCQIEANGKRVNITSEAFTGKIPVAIEETEFSNGTRIDFVLNAEESESLEETVNKATKYYSLPVYFERTRIKRRDFLEAALFIKEWSGLRIGVVEETYCWHDGEINFHGLTVEQNFSHILLSKAREIYRVKYLTTRIEVIDCPELKLVLPARKEVVQNEFLAQLQVECERTIYEYIRKLYAHRLPYQSWEKAKTLGVDLPEAEPKLYTWVPDCLDNYSGCNGELVDVNDRCLLVDVTDETYDLADYHVFAHAWNRSGNGILLEPDPDYAGYSWYNALTKIVDFSVIVQLRDEKEPLERCMRSTKFQRPDDIRIIYFTLKGNADKEPLANKLSTDIAFISELDDGIWGGIEDVTLLITKDSETNTETLNRLLMNVYFQTSDCTDEFGYDTQREMFSSEINQLINSVLHDEDYANRQKIAELAQKVLAWETPYGKTTQITIKPGGNIDVTFID</sequence>
<dbReference type="STRING" id="43989.cce_4944"/>
<proteinExistence type="predicted"/>
<protein>
    <recommendedName>
        <fullName evidence="3">ATP-binding protein</fullName>
    </recommendedName>
</protein>
<keyword evidence="2" id="KW-1185">Reference proteome</keyword>
<dbReference type="OrthoDB" id="580846at2"/>
<reference evidence="1 2" key="1">
    <citation type="journal article" date="2008" name="Proc. Natl. Acad. Sci. U.S.A.">
        <title>The genome of Cyanothece 51142, a unicellular diazotrophic cyanobacterium important in the marine nitrogen cycle.</title>
        <authorList>
            <person name="Welsh E.A."/>
            <person name="Liberton M."/>
            <person name="Stoeckel J."/>
            <person name="Loh T."/>
            <person name="Elvitigala T."/>
            <person name="Wang C."/>
            <person name="Wollam A."/>
            <person name="Fulton R.S."/>
            <person name="Clifton S.W."/>
            <person name="Jacobs J.M."/>
            <person name="Aurora R."/>
            <person name="Ghosh B.K."/>
            <person name="Sherman L.A."/>
            <person name="Smith R.D."/>
            <person name="Wilson R.K."/>
            <person name="Pakrasi H.B."/>
        </authorList>
    </citation>
    <scope>NUCLEOTIDE SEQUENCE [LARGE SCALE GENOMIC DNA]</scope>
    <source>
        <strain evidence="2">ATCC 51142 / BH68</strain>
    </source>
</reference>
<dbReference type="AlphaFoldDB" id="B1X2C9"/>
<dbReference type="EMBL" id="CP000807">
    <property type="protein sequence ID" value="ACB54290.1"/>
    <property type="molecule type" value="Genomic_DNA"/>
</dbReference>
<accession>B1X2C9</accession>
<dbReference type="eggNOG" id="COG0323">
    <property type="taxonomic scope" value="Bacteria"/>
</dbReference>
<dbReference type="Gene3D" id="3.30.565.10">
    <property type="entry name" value="Histidine kinase-like ATPase, C-terminal domain"/>
    <property type="match status" value="1"/>
</dbReference>
<evidence type="ECO:0000313" key="1">
    <source>
        <dbReference type="EMBL" id="ACB54290.1"/>
    </source>
</evidence>
<dbReference type="InterPro" id="IPR036890">
    <property type="entry name" value="HATPase_C_sf"/>
</dbReference>
<evidence type="ECO:0000313" key="2">
    <source>
        <dbReference type="Proteomes" id="UP000001203"/>
    </source>
</evidence>
<organism evidence="1 2">
    <name type="scientific">Crocosphaera subtropica (strain ATCC 51142 / BH68)</name>
    <name type="common">Cyanothece sp. (strain ATCC 51142)</name>
    <dbReference type="NCBI Taxonomy" id="43989"/>
    <lineage>
        <taxon>Bacteria</taxon>
        <taxon>Bacillati</taxon>
        <taxon>Cyanobacteriota</taxon>
        <taxon>Cyanophyceae</taxon>
        <taxon>Oscillatoriophycideae</taxon>
        <taxon>Chroococcales</taxon>
        <taxon>Aphanothecaceae</taxon>
        <taxon>Crocosphaera</taxon>
        <taxon>Crocosphaera subtropica</taxon>
    </lineage>
</organism>
<dbReference type="RefSeq" id="WP_009546299.1">
    <property type="nucleotide sequence ID" value="NC_010547.1"/>
</dbReference>
<dbReference type="Proteomes" id="UP000001203">
    <property type="component" value="Chromosome linear"/>
</dbReference>
<dbReference type="HOGENOM" id="CLU_481368_0_0_3"/>
<name>B1X2C9_CROS5</name>
<dbReference type="SUPFAM" id="SSF55874">
    <property type="entry name" value="ATPase domain of HSP90 chaperone/DNA topoisomerase II/histidine kinase"/>
    <property type="match status" value="1"/>
</dbReference>
<dbReference type="KEGG" id="cyt:cce_4944"/>
<evidence type="ECO:0008006" key="3">
    <source>
        <dbReference type="Google" id="ProtNLM"/>
    </source>
</evidence>
<gene>
    <name evidence="1" type="ordered locus">cce_4944</name>
</gene>